<dbReference type="EMBL" id="CAKXZT010000116">
    <property type="protein sequence ID" value="CAH2399424.1"/>
    <property type="molecule type" value="Genomic_DNA"/>
</dbReference>
<evidence type="ECO:0000313" key="2">
    <source>
        <dbReference type="Proteomes" id="UP001153050"/>
    </source>
</evidence>
<comment type="caution">
    <text evidence="1">The sequence shown here is derived from an EMBL/GenBank/DDBJ whole genome shotgun (WGS) entry which is preliminary data.</text>
</comment>
<accession>A0ABM9DRX7</accession>
<dbReference type="Proteomes" id="UP001153050">
    <property type="component" value="Unassembled WGS sequence"/>
</dbReference>
<evidence type="ECO:0000313" key="1">
    <source>
        <dbReference type="EMBL" id="CAH2399424.1"/>
    </source>
</evidence>
<reference evidence="1 2" key="1">
    <citation type="submission" date="2022-03" db="EMBL/GenBank/DDBJ databases">
        <authorList>
            <person name="Brunel B."/>
        </authorList>
    </citation>
    <scope>NUCLEOTIDE SEQUENCE [LARGE SCALE GENOMIC DNA]</scope>
    <source>
        <strain evidence="1">STM5069sample</strain>
    </source>
</reference>
<keyword evidence="2" id="KW-1185">Reference proteome</keyword>
<gene>
    <name evidence="1" type="ORF">MES5069_220156</name>
</gene>
<organism evidence="1 2">
    <name type="scientific">Mesorhizobium escarrei</name>
    <dbReference type="NCBI Taxonomy" id="666018"/>
    <lineage>
        <taxon>Bacteria</taxon>
        <taxon>Pseudomonadati</taxon>
        <taxon>Pseudomonadota</taxon>
        <taxon>Alphaproteobacteria</taxon>
        <taxon>Hyphomicrobiales</taxon>
        <taxon>Phyllobacteriaceae</taxon>
        <taxon>Mesorhizobium</taxon>
    </lineage>
</organism>
<sequence>MEQRALILFDGAKSKGPLTSYAFVLRGEQPEMPTGVMFSLRSTKRFIRRHGWAHNEPVTSALR</sequence>
<name>A0ABM9DRX7_9HYPH</name>
<protein>
    <submittedName>
        <fullName evidence="1">Uncharacterized protein</fullName>
    </submittedName>
</protein>
<proteinExistence type="predicted"/>